<organism evidence="1 2">
    <name type="scientific">Mycobacteroides saopaulense</name>
    <dbReference type="NCBI Taxonomy" id="1578165"/>
    <lineage>
        <taxon>Bacteria</taxon>
        <taxon>Bacillati</taxon>
        <taxon>Actinomycetota</taxon>
        <taxon>Actinomycetes</taxon>
        <taxon>Mycobacteriales</taxon>
        <taxon>Mycobacteriaceae</taxon>
        <taxon>Mycobacteroides</taxon>
    </lineage>
</organism>
<reference evidence="1 2" key="1">
    <citation type="submission" date="2016-12" db="EMBL/GenBank/DDBJ databases">
        <title>The new phylogeny of genus Mycobacterium.</title>
        <authorList>
            <person name="Tortoli E."/>
            <person name="Trovato A."/>
            <person name="Cirillo D.M."/>
        </authorList>
    </citation>
    <scope>NUCLEOTIDE SEQUENCE [LARGE SCALE GENOMIC DNA]</scope>
    <source>
        <strain evidence="1 2">CCUG 66554</strain>
    </source>
</reference>
<dbReference type="Pfam" id="PF19698">
    <property type="entry name" value="DUF6197"/>
    <property type="match status" value="1"/>
</dbReference>
<name>A0A1X0IN86_9MYCO</name>
<evidence type="ECO:0000313" key="1">
    <source>
        <dbReference type="EMBL" id="ORB49819.1"/>
    </source>
</evidence>
<dbReference type="Proteomes" id="UP000192434">
    <property type="component" value="Unassembled WGS sequence"/>
</dbReference>
<dbReference type="AlphaFoldDB" id="A0A1X0IN86"/>
<dbReference type="EMBL" id="MVII01000038">
    <property type="protein sequence ID" value="ORB49819.1"/>
    <property type="molecule type" value="Genomic_DNA"/>
</dbReference>
<protein>
    <submittedName>
        <fullName evidence="1">Uncharacterized protein</fullName>
    </submittedName>
</protein>
<comment type="caution">
    <text evidence="1">The sequence shown here is derived from an EMBL/GenBank/DDBJ whole genome shotgun (WGS) entry which is preliminary data.</text>
</comment>
<accession>A0A1X0IN86</accession>
<evidence type="ECO:0000313" key="2">
    <source>
        <dbReference type="Proteomes" id="UP000192434"/>
    </source>
</evidence>
<sequence length="129" mass="14201">MGDRMSQKIETAPELVADALRDALAELRRPLNGAGNGWKKGSAGTADSCKCLDAALYWVSRRGLEHERTALSHALRSRVAEVIADIEGVDIPWSAAPLIWAWNDHEDRVFPEVEAVLERAIVLTEQVQA</sequence>
<dbReference type="InterPro" id="IPR045677">
    <property type="entry name" value="DUF6197"/>
</dbReference>
<proteinExistence type="predicted"/>
<gene>
    <name evidence="1" type="ORF">BST43_22680</name>
</gene>